<name>A0A0T9NHN0_9GAMM</name>
<dbReference type="Proteomes" id="UP000041882">
    <property type="component" value="Unassembled WGS sequence"/>
</dbReference>
<evidence type="ECO:0000313" key="2">
    <source>
        <dbReference type="Proteomes" id="UP000041882"/>
    </source>
</evidence>
<organism evidence="1 2">
    <name type="scientific">Yersinia thracica</name>
    <dbReference type="NCBI Taxonomy" id="2890319"/>
    <lineage>
        <taxon>Bacteria</taxon>
        <taxon>Pseudomonadati</taxon>
        <taxon>Pseudomonadota</taxon>
        <taxon>Gammaproteobacteria</taxon>
        <taxon>Enterobacterales</taxon>
        <taxon>Yersiniaceae</taxon>
        <taxon>Yersinia</taxon>
    </lineage>
</organism>
<accession>A0A0T9NHN0</accession>
<gene>
    <name evidence="1" type="ORF">ERS008472_00539</name>
</gene>
<dbReference type="EMBL" id="CQAW01000002">
    <property type="protein sequence ID" value="CNH10525.1"/>
    <property type="molecule type" value="Genomic_DNA"/>
</dbReference>
<reference evidence="2" key="1">
    <citation type="submission" date="2015-03" db="EMBL/GenBank/DDBJ databases">
        <authorList>
            <consortium name="Pathogen Informatics"/>
            <person name="Murphy D."/>
        </authorList>
    </citation>
    <scope>NUCLEOTIDE SEQUENCE [LARGE SCALE GENOMIC DNA]</scope>
    <source>
        <strain evidence="2">IP6945</strain>
    </source>
</reference>
<dbReference type="AlphaFoldDB" id="A0A0T9NHN0"/>
<proteinExistence type="predicted"/>
<sequence length="55" mass="6388">MANKKGRNYSVSAFLRANPRPLVCIDKTTKDINSYCRFIRLGFVQHSLDKLFPRT</sequence>
<keyword evidence="2" id="KW-1185">Reference proteome</keyword>
<evidence type="ECO:0000313" key="1">
    <source>
        <dbReference type="EMBL" id="CNH10525.1"/>
    </source>
</evidence>
<protein>
    <submittedName>
        <fullName evidence="1">Uncharacterized protein</fullName>
    </submittedName>
</protein>